<dbReference type="EMBL" id="BQNB010011503">
    <property type="protein sequence ID" value="GJS91415.1"/>
    <property type="molecule type" value="Genomic_DNA"/>
</dbReference>
<dbReference type="PANTHER" id="PTHR43735:SF26">
    <property type="entry name" value="APOPTOSIS-INDUCING FACTOR HOMOLOG B-LIKE"/>
    <property type="match status" value="1"/>
</dbReference>
<name>A0ABQ4ZNC3_9ASTR</name>
<gene>
    <name evidence="2" type="ORF">Tco_0774051</name>
</gene>
<proteinExistence type="predicted"/>
<dbReference type="PRINTS" id="PR00368">
    <property type="entry name" value="FADPNR"/>
</dbReference>
<dbReference type="Proteomes" id="UP001151760">
    <property type="component" value="Unassembled WGS sequence"/>
</dbReference>
<dbReference type="InterPro" id="IPR036188">
    <property type="entry name" value="FAD/NAD-bd_sf"/>
</dbReference>
<protein>
    <submittedName>
        <fullName evidence="2">Apoptosis-inducing factor 2-like protein</fullName>
    </submittedName>
</protein>
<evidence type="ECO:0000259" key="1">
    <source>
        <dbReference type="Pfam" id="PF07992"/>
    </source>
</evidence>
<evidence type="ECO:0000313" key="3">
    <source>
        <dbReference type="Proteomes" id="UP001151760"/>
    </source>
</evidence>
<organism evidence="2 3">
    <name type="scientific">Tanacetum coccineum</name>
    <dbReference type="NCBI Taxonomy" id="301880"/>
    <lineage>
        <taxon>Eukaryota</taxon>
        <taxon>Viridiplantae</taxon>
        <taxon>Streptophyta</taxon>
        <taxon>Embryophyta</taxon>
        <taxon>Tracheophyta</taxon>
        <taxon>Spermatophyta</taxon>
        <taxon>Magnoliopsida</taxon>
        <taxon>eudicotyledons</taxon>
        <taxon>Gunneridae</taxon>
        <taxon>Pentapetalae</taxon>
        <taxon>asterids</taxon>
        <taxon>campanulids</taxon>
        <taxon>Asterales</taxon>
        <taxon>Asteraceae</taxon>
        <taxon>Asteroideae</taxon>
        <taxon>Anthemideae</taxon>
        <taxon>Anthemidinae</taxon>
        <taxon>Tanacetum</taxon>
    </lineage>
</organism>
<dbReference type="Gene3D" id="3.50.50.100">
    <property type="match status" value="2"/>
</dbReference>
<reference evidence="2" key="1">
    <citation type="journal article" date="2022" name="Int. J. Mol. Sci.">
        <title>Draft Genome of Tanacetum Coccineum: Genomic Comparison of Closely Related Tanacetum-Family Plants.</title>
        <authorList>
            <person name="Yamashiro T."/>
            <person name="Shiraishi A."/>
            <person name="Nakayama K."/>
            <person name="Satake H."/>
        </authorList>
    </citation>
    <scope>NUCLEOTIDE SEQUENCE</scope>
</reference>
<feature type="domain" description="FAD/NAD(P)-binding" evidence="1">
    <location>
        <begin position="9"/>
        <end position="334"/>
    </location>
</feature>
<feature type="domain" description="FAD/NAD(P)-binding" evidence="1">
    <location>
        <begin position="452"/>
        <end position="657"/>
    </location>
</feature>
<dbReference type="PANTHER" id="PTHR43735">
    <property type="entry name" value="APOPTOSIS-INDUCING FACTOR 1"/>
    <property type="match status" value="1"/>
</dbReference>
<keyword evidence="3" id="KW-1185">Reference proteome</keyword>
<dbReference type="SUPFAM" id="SSF51905">
    <property type="entry name" value="FAD/NAD(P)-binding domain"/>
    <property type="match status" value="2"/>
</dbReference>
<accession>A0ABQ4ZNC3</accession>
<evidence type="ECO:0000313" key="2">
    <source>
        <dbReference type="EMBL" id="GJS91415.1"/>
    </source>
</evidence>
<reference evidence="2" key="2">
    <citation type="submission" date="2022-01" db="EMBL/GenBank/DDBJ databases">
        <authorList>
            <person name="Yamashiro T."/>
            <person name="Shiraishi A."/>
            <person name="Satake H."/>
            <person name="Nakayama K."/>
        </authorList>
    </citation>
    <scope>NUCLEOTIDE SEQUENCE</scope>
</reference>
<dbReference type="PRINTS" id="PR00411">
    <property type="entry name" value="PNDRDTASEI"/>
</dbReference>
<comment type="caution">
    <text evidence="2">The sequence shown here is derived from an EMBL/GenBank/DDBJ whole genome shotgun (WGS) entry which is preliminary data.</text>
</comment>
<dbReference type="Pfam" id="PF07992">
    <property type="entry name" value="Pyr_redox_2"/>
    <property type="match status" value="2"/>
</dbReference>
<sequence>MASQGGRAKVVVIGGGIAGSYIAKTLQFHGNLTLIDPWPPRVTLGRLLPHARGLGFEPHRGGFPLGAKKEWGLSPDAKYNRKEYLEIPWASLRGMVEPTFAERSLIQHKHFLTGSRLVVSNAIDISDSDVLTSEGRLVPYDYLVIATGHGDPLPKTRAERLKQYQAAHVCLDLMTENQKIKAAQSILIVGGGPTGVELAGEIAVDYPDKKITLVHKGYRLLEFLGVKASKKTLDWLQSKRVEVKLEQTVNLEDVADGSKLYKTSAGETIKADCVFLCLGKPLASSWLKNTILRDSLDANGSMIVDENLRVKGRRNIFAVGDITNIKEMKQGYFAKKQASVAAKNMKLLLSGGNESKMSAYKPSSAKTFVSLGRNDAVAQLSLTTMIGLVPGLIKSKDLFVGKTRKELDVDSHERVFRDSMGLFKRNSRTYIWRGSLIQHKDYLRSCRVIVSNVVDISDSQVITSEGQLVPYDYLVIATRHGDQLPKTRAERVKQYQADYEKIKAAQSVLIVGGGPTGVQLAGEIAVDFPEKKITLVHKGKRLLGFLGPKASKKTLDWLTSKHIEVKLEQTVNLEDVADGSRLFKTSACEIIQADCLFWCIGKPWASLWLKDTILRNSMDANGCLIVDEKLRVKGHKNVFAIGDITNIKEMKHGYLAKKQASVVTKNLKWLLGGSNESEMVSTYKLSVAKATVTLGSHSVVAQSPLNTMMGRIPGLITSKDLFFGKMRNELDVDSHVVHYQK</sequence>
<dbReference type="InterPro" id="IPR023753">
    <property type="entry name" value="FAD/NAD-binding_dom"/>
</dbReference>